<dbReference type="Proteomes" id="UP001296104">
    <property type="component" value="Unassembled WGS sequence"/>
</dbReference>
<evidence type="ECO:0000313" key="3">
    <source>
        <dbReference type="Proteomes" id="UP001296104"/>
    </source>
</evidence>
<reference evidence="2" key="1">
    <citation type="submission" date="2023-11" db="EMBL/GenBank/DDBJ databases">
        <authorList>
            <person name="Alioto T."/>
            <person name="Alioto T."/>
            <person name="Gomez Garrido J."/>
        </authorList>
    </citation>
    <scope>NUCLEOTIDE SEQUENCE</scope>
</reference>
<keyword evidence="3" id="KW-1185">Reference proteome</keyword>
<dbReference type="EMBL" id="CAVMBE010000004">
    <property type="protein sequence ID" value="CAK3821920.1"/>
    <property type="molecule type" value="Genomic_DNA"/>
</dbReference>
<organism evidence="2 3">
    <name type="scientific">Lecanosticta acicola</name>
    <dbReference type="NCBI Taxonomy" id="111012"/>
    <lineage>
        <taxon>Eukaryota</taxon>
        <taxon>Fungi</taxon>
        <taxon>Dikarya</taxon>
        <taxon>Ascomycota</taxon>
        <taxon>Pezizomycotina</taxon>
        <taxon>Dothideomycetes</taxon>
        <taxon>Dothideomycetidae</taxon>
        <taxon>Mycosphaerellales</taxon>
        <taxon>Mycosphaerellaceae</taxon>
        <taxon>Lecanosticta</taxon>
    </lineage>
</organism>
<name>A0AAI9E7P6_9PEZI</name>
<evidence type="ECO:0000313" key="2">
    <source>
        <dbReference type="EMBL" id="CAK3821920.1"/>
    </source>
</evidence>
<evidence type="ECO:0000256" key="1">
    <source>
        <dbReference type="SAM" id="MobiDB-lite"/>
    </source>
</evidence>
<sequence>MAMADVIGCVTAVASAFQGGADLVAAIMERRDKKKWRKDKDQELAFQERMLHRALVDAASQCHNTAQDRRQRFGQSFDTGDHIAVSELKDVIIGLQSTVTNSLQLARNDRNAALDLARLHEHVTTQKGNALRSIDELCRRAVRAVPAQRSYTIDCATPVVYYREKQEYASQSAQRSMSADYHNPYQRPAMSTIALCYSGNPGYIHQDLVRTPSSIQHTPISMMARHPSSASTSTYNSWYSQHRRPNSDIASVQESAAMDSQSEGLPALDEVSLHDSAVSGSLVRSRHKPAASISSVAMTGEGRDSSGGGSSREQRGSSEDTASEGRTMSVTSDPSSDCRTASSTPPQYASPYMSAPEEDEEEDDYVDLEARATLAPEVVTKKYESMLAHQARQHTVRMKHPTHYQNIHPAHRQLYIAPEPMGIDPDPVRIWDPLPRPAKINKYHGFCKSAWQIRENVQEGLSIAMIPAGKIGETFPHWKCKMCEFQTKATNDSNALPTQVYHASSGVRYKWIFLAKSHIPTNDAKPKPEAYAYGCIFCAAQGRETAVHANLNALMGHIVGKHKTAMLTPEVLEKTKCILGGTSDRGHEWDINLPENTGKRFAAKIGHRVVNAMTSIV</sequence>
<feature type="region of interest" description="Disordered" evidence="1">
    <location>
        <begin position="279"/>
        <end position="363"/>
    </location>
</feature>
<dbReference type="AlphaFoldDB" id="A0AAI9E7P6"/>
<gene>
    <name evidence="2" type="ORF">LECACI_7A001192</name>
</gene>
<proteinExistence type="predicted"/>
<feature type="compositionally biased region" description="Polar residues" evidence="1">
    <location>
        <begin position="324"/>
        <end position="347"/>
    </location>
</feature>
<accession>A0AAI9E7P6</accession>
<protein>
    <submittedName>
        <fullName evidence="2">Uncharacterized protein</fullName>
    </submittedName>
</protein>
<comment type="caution">
    <text evidence="2">The sequence shown here is derived from an EMBL/GenBank/DDBJ whole genome shotgun (WGS) entry which is preliminary data.</text>
</comment>